<evidence type="ECO:0000313" key="1">
    <source>
        <dbReference type="EMBL" id="MBE5038636.1"/>
    </source>
</evidence>
<sequence>MRSAWVLCPFCQAKTKTKILDDSILLRFPLYCPRCKKEMKVDVIQGIIYFCSQ</sequence>
<dbReference type="Pfam" id="PF14205">
    <property type="entry name" value="Cys_rich_KTR"/>
    <property type="match status" value="1"/>
</dbReference>
<comment type="caution">
    <text evidence="1">The sequence shown here is derived from an EMBL/GenBank/DDBJ whole genome shotgun (WGS) entry which is preliminary data.</text>
</comment>
<accession>A0ABR9R670</accession>
<keyword evidence="2" id="KW-1185">Reference proteome</keyword>
<proteinExistence type="predicted"/>
<dbReference type="Proteomes" id="UP000768567">
    <property type="component" value="Unassembled WGS sequence"/>
</dbReference>
<name>A0ABR9R670_9FIRM</name>
<dbReference type="EMBL" id="JADCKC010000003">
    <property type="protein sequence ID" value="MBE5038636.1"/>
    <property type="molecule type" value="Genomic_DNA"/>
</dbReference>
<protein>
    <submittedName>
        <fullName evidence="1">Conjugal transfer protein</fullName>
    </submittedName>
</protein>
<dbReference type="InterPro" id="IPR025957">
    <property type="entry name" value="Cys_rich_KTR"/>
</dbReference>
<reference evidence="1 2" key="1">
    <citation type="submission" date="2020-10" db="EMBL/GenBank/DDBJ databases">
        <title>ChiBAC.</title>
        <authorList>
            <person name="Zenner C."/>
            <person name="Hitch T.C.A."/>
            <person name="Clavel T."/>
        </authorList>
    </citation>
    <scope>NUCLEOTIDE SEQUENCE [LARGE SCALE GENOMIC DNA]</scope>
    <source>
        <strain evidence="1 2">DSM 109015</strain>
    </source>
</reference>
<evidence type="ECO:0000313" key="2">
    <source>
        <dbReference type="Proteomes" id="UP000768567"/>
    </source>
</evidence>
<gene>
    <name evidence="1" type="ORF">INF35_12630</name>
</gene>
<organism evidence="1 2">
    <name type="scientific">Gemmiger gallinarum</name>
    <dbReference type="NCBI Taxonomy" id="2779354"/>
    <lineage>
        <taxon>Bacteria</taxon>
        <taxon>Bacillati</taxon>
        <taxon>Bacillota</taxon>
        <taxon>Clostridia</taxon>
        <taxon>Eubacteriales</taxon>
        <taxon>Gemmiger</taxon>
    </lineage>
</organism>